<keyword evidence="5" id="KW-1133">Transmembrane helix</keyword>
<dbReference type="EnsemblMetazoa" id="AALB001548-RA">
    <property type="protein sequence ID" value="AALB001548-PA"/>
    <property type="gene ID" value="AALB001548"/>
</dbReference>
<dbReference type="FunFam" id="2.60.40.10:FF:001149">
    <property type="entry name" value="Turtle, isoform H"/>
    <property type="match status" value="1"/>
</dbReference>
<dbReference type="CDD" id="cd00063">
    <property type="entry name" value="FN3"/>
    <property type="match status" value="2"/>
</dbReference>
<evidence type="ECO:0000256" key="7">
    <source>
        <dbReference type="ARBA" id="ARBA00023157"/>
    </source>
</evidence>
<dbReference type="FunFam" id="2.60.40.10:FF:001842">
    <property type="entry name" value="Uncharacterized protein, isoform B"/>
    <property type="match status" value="1"/>
</dbReference>
<dbReference type="InterPro" id="IPR036179">
    <property type="entry name" value="Ig-like_dom_sf"/>
</dbReference>
<name>A0A182F506_ANOAL</name>
<dbReference type="CDD" id="cd00096">
    <property type="entry name" value="Ig"/>
    <property type="match status" value="2"/>
</dbReference>
<protein>
    <submittedName>
        <fullName evidence="9">Uncharacterized protein</fullName>
    </submittedName>
</protein>
<dbReference type="VEuPathDB" id="VectorBase:AALB001548"/>
<dbReference type="RefSeq" id="XP_035776185.1">
    <property type="nucleotide sequence ID" value="XM_035920292.1"/>
</dbReference>
<dbReference type="GO" id="GO:0045467">
    <property type="term" value="P:R7 cell development"/>
    <property type="evidence" value="ECO:0007669"/>
    <property type="project" value="UniProtKB-ARBA"/>
</dbReference>
<evidence type="ECO:0000313" key="10">
    <source>
        <dbReference type="Proteomes" id="UP000069272"/>
    </source>
</evidence>
<dbReference type="Pfam" id="PF13927">
    <property type="entry name" value="Ig_3"/>
    <property type="match status" value="2"/>
</dbReference>
<dbReference type="InterPro" id="IPR007110">
    <property type="entry name" value="Ig-like_dom"/>
</dbReference>
<keyword evidence="8" id="KW-0393">Immunoglobulin domain</keyword>
<dbReference type="Gene3D" id="2.60.40.10">
    <property type="entry name" value="Immunoglobulins"/>
    <property type="match status" value="6"/>
</dbReference>
<dbReference type="Proteomes" id="UP000069272">
    <property type="component" value="Chromosome 2L"/>
</dbReference>
<comment type="subcellular location">
    <subcellularLocation>
        <location evidence="1">Membrane</location>
        <topology evidence="1">Single-pass membrane protein</topology>
    </subcellularLocation>
</comment>
<dbReference type="FunFam" id="2.60.40.10:FF:002166">
    <property type="entry name" value="Protein borderless"/>
    <property type="match status" value="1"/>
</dbReference>
<organism evidence="9 10">
    <name type="scientific">Anopheles albimanus</name>
    <name type="common">New world malaria mosquito</name>
    <dbReference type="NCBI Taxonomy" id="7167"/>
    <lineage>
        <taxon>Eukaryota</taxon>
        <taxon>Metazoa</taxon>
        <taxon>Ecdysozoa</taxon>
        <taxon>Arthropoda</taxon>
        <taxon>Hexapoda</taxon>
        <taxon>Insecta</taxon>
        <taxon>Pterygota</taxon>
        <taxon>Neoptera</taxon>
        <taxon>Endopterygota</taxon>
        <taxon>Diptera</taxon>
        <taxon>Nematocera</taxon>
        <taxon>Culicoidea</taxon>
        <taxon>Culicidae</taxon>
        <taxon>Anophelinae</taxon>
        <taxon>Anopheles</taxon>
    </lineage>
</organism>
<dbReference type="GO" id="GO:0048812">
    <property type="term" value="P:neuron projection morphogenesis"/>
    <property type="evidence" value="ECO:0007669"/>
    <property type="project" value="UniProtKB-ARBA"/>
</dbReference>
<dbReference type="PROSITE" id="PS50853">
    <property type="entry name" value="FN3"/>
    <property type="match status" value="2"/>
</dbReference>
<dbReference type="Pfam" id="PF07686">
    <property type="entry name" value="V-set"/>
    <property type="match status" value="1"/>
</dbReference>
<dbReference type="InterPro" id="IPR013783">
    <property type="entry name" value="Ig-like_fold"/>
</dbReference>
<dbReference type="InterPro" id="IPR003599">
    <property type="entry name" value="Ig_sub"/>
</dbReference>
<evidence type="ECO:0000256" key="3">
    <source>
        <dbReference type="ARBA" id="ARBA00022737"/>
    </source>
</evidence>
<dbReference type="PROSITE" id="PS50835">
    <property type="entry name" value="IG_LIKE"/>
    <property type="match status" value="4"/>
</dbReference>
<dbReference type="KEGG" id="aali:118458119"/>
<dbReference type="FunFam" id="2.60.40.10:FF:000830">
    <property type="entry name" value="Turtle, isoform F"/>
    <property type="match status" value="1"/>
</dbReference>
<dbReference type="Pfam" id="PF07679">
    <property type="entry name" value="I-set"/>
    <property type="match status" value="1"/>
</dbReference>
<dbReference type="SMART" id="SM00060">
    <property type="entry name" value="FN3"/>
    <property type="match status" value="2"/>
</dbReference>
<accession>A0A182F506</accession>
<evidence type="ECO:0000313" key="9">
    <source>
        <dbReference type="EnsemblMetazoa" id="AALB001548-PA"/>
    </source>
</evidence>
<dbReference type="PANTHER" id="PTHR10075:SF78">
    <property type="entry name" value="PROTEIN BORDERLESS"/>
    <property type="match status" value="1"/>
</dbReference>
<dbReference type="Pfam" id="PF00041">
    <property type="entry name" value="fn3"/>
    <property type="match status" value="2"/>
</dbReference>
<keyword evidence="10" id="KW-1185">Reference proteome</keyword>
<evidence type="ECO:0000256" key="8">
    <source>
        <dbReference type="ARBA" id="ARBA00023319"/>
    </source>
</evidence>
<reference evidence="9" key="2">
    <citation type="submission" date="2022-08" db="UniProtKB">
        <authorList>
            <consortium name="EnsemblMetazoa"/>
        </authorList>
    </citation>
    <scope>IDENTIFICATION</scope>
    <source>
        <strain evidence="9">STECLA/ALBI9_A</strain>
    </source>
</reference>
<dbReference type="OrthoDB" id="6234674at2759"/>
<dbReference type="SMART" id="SM00408">
    <property type="entry name" value="IGc2"/>
    <property type="match status" value="3"/>
</dbReference>
<dbReference type="InterPro" id="IPR013098">
    <property type="entry name" value="Ig_I-set"/>
</dbReference>
<dbReference type="CTD" id="33635"/>
<evidence type="ECO:0000256" key="2">
    <source>
        <dbReference type="ARBA" id="ARBA00022692"/>
    </source>
</evidence>
<proteinExistence type="predicted"/>
<dbReference type="VEuPathDB" id="VectorBase:AALB20_034173"/>
<dbReference type="GeneID" id="118458119"/>
<dbReference type="InterPro" id="IPR013106">
    <property type="entry name" value="Ig_V-set"/>
</dbReference>
<evidence type="ECO:0000256" key="6">
    <source>
        <dbReference type="ARBA" id="ARBA00023136"/>
    </source>
</evidence>
<keyword evidence="4" id="KW-0524">Neurogenesis</keyword>
<keyword evidence="2" id="KW-0812">Transmembrane</keyword>
<keyword evidence="6" id="KW-0472">Membrane</keyword>
<dbReference type="AlphaFoldDB" id="A0A182F506"/>
<evidence type="ECO:0000256" key="5">
    <source>
        <dbReference type="ARBA" id="ARBA00022989"/>
    </source>
</evidence>
<dbReference type="InterPro" id="IPR036116">
    <property type="entry name" value="FN3_sf"/>
</dbReference>
<dbReference type="PANTHER" id="PTHR10075">
    <property type="entry name" value="BASIGIN RELATED"/>
    <property type="match status" value="1"/>
</dbReference>
<dbReference type="GO" id="GO:0016020">
    <property type="term" value="C:membrane"/>
    <property type="evidence" value="ECO:0007669"/>
    <property type="project" value="UniProtKB-SubCell"/>
</dbReference>
<dbReference type="SUPFAM" id="SSF49265">
    <property type="entry name" value="Fibronectin type III"/>
    <property type="match status" value="1"/>
</dbReference>
<reference evidence="9 10" key="1">
    <citation type="journal article" date="2017" name="G3 (Bethesda)">
        <title>The Physical Genome Mapping of Anopheles albimanus Corrected Scaffold Misassemblies and Identified Interarm Rearrangements in Genus Anopheles.</title>
        <authorList>
            <person name="Artemov G.N."/>
            <person name="Peery A.N."/>
            <person name="Jiang X."/>
            <person name="Tu Z."/>
            <person name="Stegniy V.N."/>
            <person name="Sharakhova M.V."/>
            <person name="Sharakhov I.V."/>
        </authorList>
    </citation>
    <scope>NUCLEOTIDE SEQUENCE [LARGE SCALE GENOMIC DNA]</scope>
    <source>
        <strain evidence="9 10">ALBI9_A</strain>
    </source>
</reference>
<evidence type="ECO:0000256" key="1">
    <source>
        <dbReference type="ARBA" id="ARBA00004167"/>
    </source>
</evidence>
<dbReference type="InterPro" id="IPR003961">
    <property type="entry name" value="FN3_dom"/>
</dbReference>
<dbReference type="GO" id="GO:0098632">
    <property type="term" value="F:cell-cell adhesion mediator activity"/>
    <property type="evidence" value="ECO:0007669"/>
    <property type="project" value="UniProtKB-ARBA"/>
</dbReference>
<sequence>MINTQQLLTNHRRRRWTGALVPSRRPRMAQAAAHVSPAMRPCADSMLMVAMMLLMLGGGAIGPVQAYLDDRQPVYLEAKIGSYVVLDCPVDFPQDEPIPYVLHWNKDNKPVFTLYDGVLNTYETYIGRVTLLNNDILYGKASLNLTSIRESDNGWYECKVIFPNRVPNKRNNGTWFHISVLGGTLLRIPPVNQTVLEGDPAFFHCTVQNPETMFVEWYKDNESLLQYYDLSHRSMMGPDGSLTINPTQMSDLGFFTCEVRNSANDTQSASAYLNVQYKAKVVYAPKEVYIPYGESAVLDCHFRSNPPLKNLRWEKDGFLFDPYNVQGVFYNRNGSLQFDKVDDSHAGRYSCTPYNDLGSDGPSPIINVIVQRPPHFTLKPKLVYVTKIGGTVEMHCDARDRDGYHVPLINWVKKDGSLLPHGRHEVNGGNLTIVDIVEADRGIYGCQATNEAATITADAEIMIENVSPRAPYNLTGNSTDTAITIRWAPGYIRQYLDYIIWYRLADAPEWRTLKVSNKHVLEATITNLQPAKEYEFMVLCQDNYGDGMFSKAFRYFTKPTEFEQPENGLQDALLQFSQIGSPRNFLVRKEQDNFVAHWEPPELGLDQLRYYILRWWIEPQHKLYGSVETSGTHYVLENLTEDEMYTFQVFALSTTNYTSGSNEFEIYVYPYRRVKMMTVSGVLILLFCLAVISILLYLKRNRIRKLREAENVKI</sequence>
<keyword evidence="3" id="KW-0677">Repeat</keyword>
<dbReference type="InterPro" id="IPR003598">
    <property type="entry name" value="Ig_sub2"/>
</dbReference>
<dbReference type="SUPFAM" id="SSF48726">
    <property type="entry name" value="Immunoglobulin"/>
    <property type="match status" value="4"/>
</dbReference>
<evidence type="ECO:0000256" key="4">
    <source>
        <dbReference type="ARBA" id="ARBA00022902"/>
    </source>
</evidence>
<dbReference type="FunFam" id="2.60.40.10:FF:001453">
    <property type="entry name" value="Turtle, isoform G"/>
    <property type="match status" value="1"/>
</dbReference>
<dbReference type="STRING" id="7167.A0A182F506"/>
<dbReference type="SMART" id="SM00409">
    <property type="entry name" value="IG"/>
    <property type="match status" value="4"/>
</dbReference>
<keyword evidence="7" id="KW-1015">Disulfide bond</keyword>